<dbReference type="AlphaFoldDB" id="A0A9Q3B8U3"/>
<feature type="compositionally biased region" description="Basic and acidic residues" evidence="1">
    <location>
        <begin position="89"/>
        <end position="102"/>
    </location>
</feature>
<accession>A0A9Q3B8U3</accession>
<keyword evidence="4" id="KW-1185">Reference proteome</keyword>
<dbReference type="EMBL" id="AVOT02000048">
    <property type="protein sequence ID" value="MBW0460697.1"/>
    <property type="molecule type" value="Genomic_DNA"/>
</dbReference>
<feature type="compositionally biased region" description="Polar residues" evidence="1">
    <location>
        <begin position="104"/>
        <end position="122"/>
    </location>
</feature>
<evidence type="ECO:0000256" key="1">
    <source>
        <dbReference type="SAM" id="MobiDB-lite"/>
    </source>
</evidence>
<organism evidence="3 4">
    <name type="scientific">Austropuccinia psidii MF-1</name>
    <dbReference type="NCBI Taxonomy" id="1389203"/>
    <lineage>
        <taxon>Eukaryota</taxon>
        <taxon>Fungi</taxon>
        <taxon>Dikarya</taxon>
        <taxon>Basidiomycota</taxon>
        <taxon>Pucciniomycotina</taxon>
        <taxon>Pucciniomycetes</taxon>
        <taxon>Pucciniales</taxon>
        <taxon>Sphaerophragmiaceae</taxon>
        <taxon>Austropuccinia</taxon>
    </lineage>
</organism>
<evidence type="ECO:0000313" key="4">
    <source>
        <dbReference type="Proteomes" id="UP000765509"/>
    </source>
</evidence>
<dbReference type="Proteomes" id="UP000765509">
    <property type="component" value="Unassembled WGS sequence"/>
</dbReference>
<comment type="caution">
    <text evidence="3">The sequence shown here is derived from an EMBL/GenBank/DDBJ whole genome shotgun (WGS) entry which is preliminary data.</text>
</comment>
<evidence type="ECO:0000313" key="3">
    <source>
        <dbReference type="EMBL" id="MBW0460697.1"/>
    </source>
</evidence>
<reference evidence="3" key="1">
    <citation type="submission" date="2021-03" db="EMBL/GenBank/DDBJ databases">
        <title>Draft genome sequence of rust myrtle Austropuccinia psidii MF-1, a brazilian biotype.</title>
        <authorList>
            <person name="Quecine M.C."/>
            <person name="Pachon D.M.R."/>
            <person name="Bonatelli M.L."/>
            <person name="Correr F.H."/>
            <person name="Franceschini L.M."/>
            <person name="Leite T.F."/>
            <person name="Margarido G.R.A."/>
            <person name="Almeida C.A."/>
            <person name="Ferrarezi J.A."/>
            <person name="Labate C.A."/>
        </authorList>
    </citation>
    <scope>NUCLEOTIDE SEQUENCE</scope>
    <source>
        <strain evidence="3">MF-1</strain>
    </source>
</reference>
<feature type="chain" id="PRO_5040278985" evidence="2">
    <location>
        <begin position="25"/>
        <end position="122"/>
    </location>
</feature>
<evidence type="ECO:0000256" key="2">
    <source>
        <dbReference type="SAM" id="SignalP"/>
    </source>
</evidence>
<keyword evidence="2" id="KW-0732">Signal</keyword>
<protein>
    <submittedName>
        <fullName evidence="3">Uncharacterized protein</fullName>
    </submittedName>
</protein>
<sequence length="122" mass="14034">MAPKLTNYAILNLIILIYLQKELAPPHEASVEIYKASQKAYNNALQHKEYQILAYLWKNCINSYLTEKIPGPSQHLQVIQWMASIDGKEKHDSFNSRMEEKPPSTMQASAKNSPNSQQKQFQ</sequence>
<proteinExistence type="predicted"/>
<feature type="region of interest" description="Disordered" evidence="1">
    <location>
        <begin position="89"/>
        <end position="122"/>
    </location>
</feature>
<gene>
    <name evidence="3" type="ORF">O181_000412</name>
</gene>
<name>A0A9Q3B8U3_9BASI</name>
<feature type="signal peptide" evidence="2">
    <location>
        <begin position="1"/>
        <end position="24"/>
    </location>
</feature>